<dbReference type="RefSeq" id="WP_344065595.1">
    <property type="nucleotide sequence ID" value="NZ_BAAAPN010000047.1"/>
</dbReference>
<dbReference type="Proteomes" id="UP001501475">
    <property type="component" value="Unassembled WGS sequence"/>
</dbReference>
<keyword evidence="1" id="KW-0812">Transmembrane</keyword>
<accession>A0ABN2KNG9</accession>
<sequence length="374" mass="39349">MSLTGWALPSLLALVALALFVVIVAGRPRRGGVAGILGRATAAVSMCAAVVATCAVVLNDHYLFFVTWTDVRDNGSSASTIVSRGALPAVADTLPPSVTVAPATAVLAPLPAPGQQWQTYTVKGARTGLVGQVLVYLPKGYDPNAGVRYPVIEALHGWPGGPTAVNHELNLDTTFQSLVDAHRVAPPIVVMPQINIPLTLDTECVNAPPGQGPQTMSWLGQDIPTWIGKHFRVADRRTSWLVLGASYGGWCAANVGLHYPATFGGAVSFMGYNSPEFYPAYVPFKSDPAGLKTYQLVSVAGHHPPPIALWLMASKEDHSAYAALVALLKAARPPLSVTAHVLHHGGHNVATIPPTEAAMVSWLVKTLPGFAPHA</sequence>
<evidence type="ECO:0008006" key="4">
    <source>
        <dbReference type="Google" id="ProtNLM"/>
    </source>
</evidence>
<dbReference type="InterPro" id="IPR050583">
    <property type="entry name" value="Mycobacterial_A85_antigen"/>
</dbReference>
<name>A0ABN2KNG9_9MICO</name>
<comment type="caution">
    <text evidence="2">The sequence shown here is derived from an EMBL/GenBank/DDBJ whole genome shotgun (WGS) entry which is preliminary data.</text>
</comment>
<dbReference type="InterPro" id="IPR000801">
    <property type="entry name" value="Esterase-like"/>
</dbReference>
<dbReference type="PANTHER" id="PTHR48098:SF1">
    <property type="entry name" value="DIACYLGLYCEROL ACYLTRANSFERASE_MYCOLYLTRANSFERASE AG85A"/>
    <property type="match status" value="1"/>
</dbReference>
<dbReference type="Pfam" id="PF00756">
    <property type="entry name" value="Esterase"/>
    <property type="match status" value="1"/>
</dbReference>
<reference evidence="2 3" key="1">
    <citation type="journal article" date="2019" name="Int. J. Syst. Evol. Microbiol.">
        <title>The Global Catalogue of Microorganisms (GCM) 10K type strain sequencing project: providing services to taxonomists for standard genome sequencing and annotation.</title>
        <authorList>
            <consortium name="The Broad Institute Genomics Platform"/>
            <consortium name="The Broad Institute Genome Sequencing Center for Infectious Disease"/>
            <person name="Wu L."/>
            <person name="Ma J."/>
        </authorList>
    </citation>
    <scope>NUCLEOTIDE SEQUENCE [LARGE SCALE GENOMIC DNA]</scope>
    <source>
        <strain evidence="2 3">JCM 15591</strain>
    </source>
</reference>
<keyword evidence="1" id="KW-0472">Membrane</keyword>
<dbReference type="PANTHER" id="PTHR48098">
    <property type="entry name" value="ENTEROCHELIN ESTERASE-RELATED"/>
    <property type="match status" value="1"/>
</dbReference>
<organism evidence="2 3">
    <name type="scientific">Nostocoides vanveenii</name>
    <dbReference type="NCBI Taxonomy" id="330835"/>
    <lineage>
        <taxon>Bacteria</taxon>
        <taxon>Bacillati</taxon>
        <taxon>Actinomycetota</taxon>
        <taxon>Actinomycetes</taxon>
        <taxon>Micrococcales</taxon>
        <taxon>Intrasporangiaceae</taxon>
        <taxon>Nostocoides</taxon>
    </lineage>
</organism>
<feature type="transmembrane region" description="Helical" evidence="1">
    <location>
        <begin position="37"/>
        <end position="58"/>
    </location>
</feature>
<dbReference type="EMBL" id="BAAAPN010000047">
    <property type="protein sequence ID" value="GAA1760546.1"/>
    <property type="molecule type" value="Genomic_DNA"/>
</dbReference>
<dbReference type="InterPro" id="IPR029058">
    <property type="entry name" value="AB_hydrolase_fold"/>
</dbReference>
<evidence type="ECO:0000313" key="2">
    <source>
        <dbReference type="EMBL" id="GAA1760546.1"/>
    </source>
</evidence>
<evidence type="ECO:0000256" key="1">
    <source>
        <dbReference type="SAM" id="Phobius"/>
    </source>
</evidence>
<evidence type="ECO:0000313" key="3">
    <source>
        <dbReference type="Proteomes" id="UP001501475"/>
    </source>
</evidence>
<gene>
    <name evidence="2" type="ORF">GCM10009810_20080</name>
</gene>
<feature type="transmembrane region" description="Helical" evidence="1">
    <location>
        <begin position="6"/>
        <end position="25"/>
    </location>
</feature>
<proteinExistence type="predicted"/>
<dbReference type="Gene3D" id="3.40.50.1820">
    <property type="entry name" value="alpha/beta hydrolase"/>
    <property type="match status" value="1"/>
</dbReference>
<dbReference type="SUPFAM" id="SSF53474">
    <property type="entry name" value="alpha/beta-Hydrolases"/>
    <property type="match status" value="1"/>
</dbReference>
<keyword evidence="3" id="KW-1185">Reference proteome</keyword>
<keyword evidence="1" id="KW-1133">Transmembrane helix</keyword>
<protein>
    <recommendedName>
        <fullName evidence="4">Esterase</fullName>
    </recommendedName>
</protein>